<dbReference type="AlphaFoldDB" id="A0AA36G388"/>
<name>A0AA36G388_9BILA</name>
<accession>A0AA36G388</accession>
<proteinExistence type="predicted"/>
<gene>
    <name evidence="2" type="ORF">MSPICULIGERA_LOCUS14796</name>
    <name evidence="3" type="ORF">MSPICULIGERA_LOCUS14891</name>
</gene>
<evidence type="ECO:0000256" key="1">
    <source>
        <dbReference type="SAM" id="MobiDB-lite"/>
    </source>
</evidence>
<dbReference type="EMBL" id="CATQJA010002644">
    <property type="protein sequence ID" value="CAJ0576505.1"/>
    <property type="molecule type" value="Genomic_DNA"/>
</dbReference>
<dbReference type="Proteomes" id="UP001177023">
    <property type="component" value="Unassembled WGS sequence"/>
</dbReference>
<evidence type="ECO:0000313" key="2">
    <source>
        <dbReference type="EMBL" id="CAJ0576505.1"/>
    </source>
</evidence>
<evidence type="ECO:0000313" key="4">
    <source>
        <dbReference type="Proteomes" id="UP001177023"/>
    </source>
</evidence>
<sequence length="184" mass="21380">MVAPGYVQITAQEYEAISSQIRLNQLHREEEERRLREQILYIRRHGHPRITLNTPEEHGFAISAREEEAMRSESGNCLGCSGRHGIRDCPVYASASERRRLLIALDCCPNCLSHRLSSRCRSGDKLCVACAKEYDDIDLVRHNTILCPKFYTATRAVHEKMKRWRTSDPDSRSFTQQRRRHPPF</sequence>
<feature type="non-terminal residue" evidence="3">
    <location>
        <position position="184"/>
    </location>
</feature>
<feature type="region of interest" description="Disordered" evidence="1">
    <location>
        <begin position="162"/>
        <end position="184"/>
    </location>
</feature>
<evidence type="ECO:0000313" key="3">
    <source>
        <dbReference type="EMBL" id="CAJ0576601.1"/>
    </source>
</evidence>
<comment type="caution">
    <text evidence="3">The sequence shown here is derived from an EMBL/GenBank/DDBJ whole genome shotgun (WGS) entry which is preliminary data.</text>
</comment>
<organism evidence="3 4">
    <name type="scientific">Mesorhabditis spiculigera</name>
    <dbReference type="NCBI Taxonomy" id="96644"/>
    <lineage>
        <taxon>Eukaryota</taxon>
        <taxon>Metazoa</taxon>
        <taxon>Ecdysozoa</taxon>
        <taxon>Nematoda</taxon>
        <taxon>Chromadorea</taxon>
        <taxon>Rhabditida</taxon>
        <taxon>Rhabditina</taxon>
        <taxon>Rhabditomorpha</taxon>
        <taxon>Rhabditoidea</taxon>
        <taxon>Rhabditidae</taxon>
        <taxon>Mesorhabditinae</taxon>
        <taxon>Mesorhabditis</taxon>
    </lineage>
</organism>
<keyword evidence="4" id="KW-1185">Reference proteome</keyword>
<reference evidence="3" key="1">
    <citation type="submission" date="2023-06" db="EMBL/GenBank/DDBJ databases">
        <authorList>
            <person name="Delattre M."/>
        </authorList>
    </citation>
    <scope>NUCLEOTIDE SEQUENCE</scope>
    <source>
        <strain evidence="3">AF72</strain>
    </source>
</reference>
<dbReference type="EMBL" id="CATQJA010002644">
    <property type="protein sequence ID" value="CAJ0576601.1"/>
    <property type="molecule type" value="Genomic_DNA"/>
</dbReference>
<protein>
    <submittedName>
        <fullName evidence="3">Uncharacterized protein</fullName>
    </submittedName>
</protein>